<dbReference type="Gene3D" id="3.30.70.360">
    <property type="match status" value="1"/>
</dbReference>
<dbReference type="GO" id="GO:0016805">
    <property type="term" value="F:dipeptidase activity"/>
    <property type="evidence" value="ECO:0007669"/>
    <property type="project" value="TreeGrafter"/>
</dbReference>
<dbReference type="AlphaFoldDB" id="X0S3M7"/>
<comment type="caution">
    <text evidence="1">The sequence shown here is derived from an EMBL/GenBank/DDBJ whole genome shotgun (WGS) entry which is preliminary data.</text>
</comment>
<dbReference type="GO" id="GO:0071713">
    <property type="term" value="F:para-aminobenzoyl-glutamate hydrolase activity"/>
    <property type="evidence" value="ECO:0007669"/>
    <property type="project" value="TreeGrafter"/>
</dbReference>
<dbReference type="Pfam" id="PF01546">
    <property type="entry name" value="Peptidase_M20"/>
    <property type="match status" value="1"/>
</dbReference>
<dbReference type="InterPro" id="IPR052030">
    <property type="entry name" value="Peptidase_M20/M20A_hydrolases"/>
</dbReference>
<dbReference type="Gene3D" id="3.40.630.10">
    <property type="entry name" value="Zn peptidases"/>
    <property type="match status" value="1"/>
</dbReference>
<reference evidence="1" key="1">
    <citation type="journal article" date="2014" name="Front. Microbiol.">
        <title>High frequency of phylogenetically diverse reductive dehalogenase-homologous genes in deep subseafloor sedimentary metagenomes.</title>
        <authorList>
            <person name="Kawai M."/>
            <person name="Futagami T."/>
            <person name="Toyoda A."/>
            <person name="Takaki Y."/>
            <person name="Nishi S."/>
            <person name="Hori S."/>
            <person name="Arai W."/>
            <person name="Tsubouchi T."/>
            <person name="Morono Y."/>
            <person name="Uchiyama I."/>
            <person name="Ito T."/>
            <person name="Fujiyama A."/>
            <person name="Inagaki F."/>
            <person name="Takami H."/>
        </authorList>
    </citation>
    <scope>NUCLEOTIDE SEQUENCE</scope>
    <source>
        <strain evidence="1">Expedition CK06-06</strain>
    </source>
</reference>
<dbReference type="NCBIfam" id="TIGR01891">
    <property type="entry name" value="amidohydrolases"/>
    <property type="match status" value="1"/>
</dbReference>
<dbReference type="EMBL" id="BARS01000328">
    <property type="protein sequence ID" value="GAF75673.1"/>
    <property type="molecule type" value="Genomic_DNA"/>
</dbReference>
<accession>X0S3M7</accession>
<dbReference type="GO" id="GO:0005737">
    <property type="term" value="C:cytoplasm"/>
    <property type="evidence" value="ECO:0007669"/>
    <property type="project" value="TreeGrafter"/>
</dbReference>
<protein>
    <recommendedName>
        <fullName evidence="2">Peptidase M20 dimerisation domain-containing protein</fullName>
    </recommendedName>
</protein>
<dbReference type="SUPFAM" id="SSF53187">
    <property type="entry name" value="Zn-dependent exopeptidases"/>
    <property type="match status" value="1"/>
</dbReference>
<evidence type="ECO:0000313" key="1">
    <source>
        <dbReference type="EMBL" id="GAF75673.1"/>
    </source>
</evidence>
<proteinExistence type="predicted"/>
<sequence length="232" mass="24844">MTSDLKSQVQAEVESHRRQLVELSLKIHSHPEVGFQEYQASNWLSQYLEANGFSVERSICQLPTAFRASYGNKHPAIAFLAEYDALPQLGHACGHSLIAAIAVGAAMASKPTVDKLGGSILVIGTPAEEIYGGKVIMADRGAFNDIDIAMMVHPSTHDTATIKALACISLEVEFFGREAHAAAHPEDGISALEAIIQSFSAINSLRQHIKDGARIHGIITDGGQVVNVVPSH</sequence>
<feature type="non-terminal residue" evidence="1">
    <location>
        <position position="232"/>
    </location>
</feature>
<dbReference type="PANTHER" id="PTHR30575">
    <property type="entry name" value="PEPTIDASE M20"/>
    <property type="match status" value="1"/>
</dbReference>
<dbReference type="PANTHER" id="PTHR30575:SF0">
    <property type="entry name" value="XAA-ARG DIPEPTIDASE"/>
    <property type="match status" value="1"/>
</dbReference>
<dbReference type="InterPro" id="IPR002933">
    <property type="entry name" value="Peptidase_M20"/>
</dbReference>
<gene>
    <name evidence="1" type="ORF">S01H1_00856</name>
</gene>
<dbReference type="InterPro" id="IPR017439">
    <property type="entry name" value="Amidohydrolase"/>
</dbReference>
<dbReference type="GO" id="GO:0046657">
    <property type="term" value="P:folic acid catabolic process"/>
    <property type="evidence" value="ECO:0007669"/>
    <property type="project" value="TreeGrafter"/>
</dbReference>
<organism evidence="1">
    <name type="scientific">marine sediment metagenome</name>
    <dbReference type="NCBI Taxonomy" id="412755"/>
    <lineage>
        <taxon>unclassified sequences</taxon>
        <taxon>metagenomes</taxon>
        <taxon>ecological metagenomes</taxon>
    </lineage>
</organism>
<name>X0S3M7_9ZZZZ</name>
<evidence type="ECO:0008006" key="2">
    <source>
        <dbReference type="Google" id="ProtNLM"/>
    </source>
</evidence>